<dbReference type="InterPro" id="IPR024341">
    <property type="entry name" value="DUF2631"/>
</dbReference>
<dbReference type="EMBL" id="JAUSUZ010000001">
    <property type="protein sequence ID" value="MDQ0369092.1"/>
    <property type="molecule type" value="Genomic_DNA"/>
</dbReference>
<keyword evidence="1" id="KW-1133">Transmembrane helix</keyword>
<evidence type="ECO:0008006" key="4">
    <source>
        <dbReference type="Google" id="ProtNLM"/>
    </source>
</evidence>
<comment type="caution">
    <text evidence="2">The sequence shown here is derived from an EMBL/GenBank/DDBJ whole genome shotgun (WGS) entry which is preliminary data.</text>
</comment>
<keyword evidence="1" id="KW-0812">Transmembrane</keyword>
<protein>
    <recommendedName>
        <fullName evidence="4">DUF2631 domain-containing protein</fullName>
    </recommendedName>
</protein>
<sequence>MADSEPVVAPDQLKPGNRRAGRILGVLTILSLLACTLGNHEGNIENIFLVVIAAGIAVTLIGDVVLRRAGLRE</sequence>
<keyword evidence="1" id="KW-0472">Membrane</keyword>
<feature type="transmembrane region" description="Helical" evidence="1">
    <location>
        <begin position="46"/>
        <end position="66"/>
    </location>
</feature>
<organism evidence="2 3">
    <name type="scientific">Catenuloplanes indicus</name>
    <dbReference type="NCBI Taxonomy" id="137267"/>
    <lineage>
        <taxon>Bacteria</taxon>
        <taxon>Bacillati</taxon>
        <taxon>Actinomycetota</taxon>
        <taxon>Actinomycetes</taxon>
        <taxon>Micromonosporales</taxon>
        <taxon>Micromonosporaceae</taxon>
        <taxon>Catenuloplanes</taxon>
    </lineage>
</organism>
<evidence type="ECO:0000313" key="3">
    <source>
        <dbReference type="Proteomes" id="UP001240236"/>
    </source>
</evidence>
<keyword evidence="3" id="KW-1185">Reference proteome</keyword>
<proteinExistence type="predicted"/>
<dbReference type="Pfam" id="PF10939">
    <property type="entry name" value="DUF2631"/>
    <property type="match status" value="1"/>
</dbReference>
<dbReference type="AlphaFoldDB" id="A0AAE4B024"/>
<accession>A0AAE4B024</accession>
<gene>
    <name evidence="2" type="ORF">J2S42_005761</name>
</gene>
<dbReference type="RefSeq" id="WP_307244072.1">
    <property type="nucleotide sequence ID" value="NZ_JAUSUZ010000001.1"/>
</dbReference>
<dbReference type="Proteomes" id="UP001240236">
    <property type="component" value="Unassembled WGS sequence"/>
</dbReference>
<evidence type="ECO:0000313" key="2">
    <source>
        <dbReference type="EMBL" id="MDQ0369092.1"/>
    </source>
</evidence>
<evidence type="ECO:0000256" key="1">
    <source>
        <dbReference type="SAM" id="Phobius"/>
    </source>
</evidence>
<reference evidence="2 3" key="1">
    <citation type="submission" date="2023-07" db="EMBL/GenBank/DDBJ databases">
        <title>Sequencing the genomes of 1000 actinobacteria strains.</title>
        <authorList>
            <person name="Klenk H.-P."/>
        </authorList>
    </citation>
    <scope>NUCLEOTIDE SEQUENCE [LARGE SCALE GENOMIC DNA]</scope>
    <source>
        <strain evidence="2 3">DSM 44709</strain>
    </source>
</reference>
<feature type="transmembrane region" description="Helical" evidence="1">
    <location>
        <begin position="20"/>
        <end position="40"/>
    </location>
</feature>
<name>A0AAE4B024_9ACTN</name>